<dbReference type="InterPro" id="IPR015422">
    <property type="entry name" value="PyrdxlP-dep_Trfase_small"/>
</dbReference>
<evidence type="ECO:0000256" key="3">
    <source>
        <dbReference type="ARBA" id="ARBA00022898"/>
    </source>
</evidence>
<dbReference type="OrthoDB" id="3224382at2"/>
<dbReference type="GO" id="GO:0047804">
    <property type="term" value="F:cysteine-S-conjugate beta-lyase activity"/>
    <property type="evidence" value="ECO:0007669"/>
    <property type="project" value="UniProtKB-EC"/>
</dbReference>
<dbReference type="SUPFAM" id="SSF53383">
    <property type="entry name" value="PLP-dependent transferases"/>
    <property type="match status" value="1"/>
</dbReference>
<sequence>MFIDRRGTGALKYDGIADKFGVAHEDTLSMWIADMDTAIPDFIRHATADYLQSAQVGYHTMAVCEAIANWLTRPHHVILPTLVVPVTSLVDTLFTSVALYSQPGDSIAVFSPVYGPFFEAIEQQGRHLVDLPMRFDGRQYEPDLASVPTDVKMVLICNPNNPTGTCWQADKLAALAEFCCRHHITLVSDEVHRDFVFAGHFNSVLDVPSAFARCCVMLGSPAKSFNLSGVGPAAYAVIPDVDKRKKMVEWIERRHLTPSSLAKLVTRTAYTYGQPWLHSVVQAIAQHRRYVTAQPLPPTFTLLLGQGTYFAWLDARKLGADPKQQLLENYRLALGDGTQFGAPGFFRLNLAASSAIVGQVVGRLQQTQHSKF</sequence>
<dbReference type="InterPro" id="IPR051798">
    <property type="entry name" value="Class-II_PLP-Dep_Aminotrans"/>
</dbReference>
<keyword evidence="4" id="KW-0456">Lyase</keyword>
<organism evidence="7 8">
    <name type="scientific">Salinimonas sediminis</name>
    <dbReference type="NCBI Taxonomy" id="2303538"/>
    <lineage>
        <taxon>Bacteria</taxon>
        <taxon>Pseudomonadati</taxon>
        <taxon>Pseudomonadota</taxon>
        <taxon>Gammaproteobacteria</taxon>
        <taxon>Alteromonadales</taxon>
        <taxon>Alteromonadaceae</taxon>
        <taxon>Alteromonas/Salinimonas group</taxon>
        <taxon>Salinimonas</taxon>
    </lineage>
</organism>
<dbReference type="Pfam" id="PF00155">
    <property type="entry name" value="Aminotran_1_2"/>
    <property type="match status" value="1"/>
</dbReference>
<dbReference type="CDD" id="cd00609">
    <property type="entry name" value="AAT_like"/>
    <property type="match status" value="1"/>
</dbReference>
<dbReference type="PANTHER" id="PTHR43525">
    <property type="entry name" value="PROTEIN MALY"/>
    <property type="match status" value="1"/>
</dbReference>
<dbReference type="InterPro" id="IPR015424">
    <property type="entry name" value="PyrdxlP-dep_Trfase"/>
</dbReference>
<dbReference type="GO" id="GO:0008483">
    <property type="term" value="F:transaminase activity"/>
    <property type="evidence" value="ECO:0007669"/>
    <property type="project" value="UniProtKB-KW"/>
</dbReference>
<dbReference type="RefSeq" id="WP_117316919.1">
    <property type="nucleotide sequence ID" value="NZ_CP031769.1"/>
</dbReference>
<keyword evidence="7" id="KW-0808">Transferase</keyword>
<evidence type="ECO:0000313" key="8">
    <source>
        <dbReference type="Proteomes" id="UP000262073"/>
    </source>
</evidence>
<dbReference type="Gene3D" id="3.40.640.10">
    <property type="entry name" value="Type I PLP-dependent aspartate aminotransferase-like (Major domain)"/>
    <property type="match status" value="1"/>
</dbReference>
<evidence type="ECO:0000256" key="5">
    <source>
        <dbReference type="ARBA" id="ARBA00037974"/>
    </source>
</evidence>
<keyword evidence="3" id="KW-0663">Pyridoxal phosphate</keyword>
<gene>
    <name evidence="7" type="ORF">D0Y50_10610</name>
</gene>
<evidence type="ECO:0000313" key="7">
    <source>
        <dbReference type="EMBL" id="AXR06767.1"/>
    </source>
</evidence>
<evidence type="ECO:0000256" key="2">
    <source>
        <dbReference type="ARBA" id="ARBA00012224"/>
    </source>
</evidence>
<dbReference type="AlphaFoldDB" id="A0A346NML0"/>
<feature type="domain" description="Aminotransferase class I/classII large" evidence="6">
    <location>
        <begin position="61"/>
        <end position="354"/>
    </location>
</feature>
<evidence type="ECO:0000256" key="1">
    <source>
        <dbReference type="ARBA" id="ARBA00001933"/>
    </source>
</evidence>
<evidence type="ECO:0000259" key="6">
    <source>
        <dbReference type="Pfam" id="PF00155"/>
    </source>
</evidence>
<reference evidence="7 8" key="1">
    <citation type="submission" date="2018-08" db="EMBL/GenBank/DDBJ databases">
        <title>Salinimonas sediminis sp. nov., a piezophilic bacterium isolated from a deep-sea sediment sample from the New Britain Trench.</title>
        <authorList>
            <person name="Cao J."/>
        </authorList>
    </citation>
    <scope>NUCLEOTIDE SEQUENCE [LARGE SCALE GENOMIC DNA]</scope>
    <source>
        <strain evidence="7 8">N102</strain>
    </source>
</reference>
<dbReference type="KEGG" id="salm:D0Y50_10610"/>
<dbReference type="Gene3D" id="3.90.1150.10">
    <property type="entry name" value="Aspartate Aminotransferase, domain 1"/>
    <property type="match status" value="1"/>
</dbReference>
<dbReference type="EC" id="4.4.1.13" evidence="2"/>
<dbReference type="InterPro" id="IPR015421">
    <property type="entry name" value="PyrdxlP-dep_Trfase_major"/>
</dbReference>
<name>A0A346NML0_9ALTE</name>
<dbReference type="Proteomes" id="UP000262073">
    <property type="component" value="Chromosome"/>
</dbReference>
<dbReference type="EMBL" id="CP031769">
    <property type="protein sequence ID" value="AXR06767.1"/>
    <property type="molecule type" value="Genomic_DNA"/>
</dbReference>
<accession>A0A346NML0</accession>
<evidence type="ECO:0000256" key="4">
    <source>
        <dbReference type="ARBA" id="ARBA00023239"/>
    </source>
</evidence>
<protein>
    <recommendedName>
        <fullName evidence="2">cysteine-S-conjugate beta-lyase</fullName>
        <ecNumber evidence="2">4.4.1.13</ecNumber>
    </recommendedName>
</protein>
<keyword evidence="7" id="KW-0032">Aminotransferase</keyword>
<dbReference type="PANTHER" id="PTHR43525:SF1">
    <property type="entry name" value="PROTEIN MALY"/>
    <property type="match status" value="1"/>
</dbReference>
<proteinExistence type="inferred from homology"/>
<dbReference type="GO" id="GO:0030170">
    <property type="term" value="F:pyridoxal phosphate binding"/>
    <property type="evidence" value="ECO:0007669"/>
    <property type="project" value="InterPro"/>
</dbReference>
<dbReference type="InterPro" id="IPR004839">
    <property type="entry name" value="Aminotransferase_I/II_large"/>
</dbReference>
<keyword evidence="8" id="KW-1185">Reference proteome</keyword>
<comment type="cofactor">
    <cofactor evidence="1">
        <name>pyridoxal 5'-phosphate</name>
        <dbReference type="ChEBI" id="CHEBI:597326"/>
    </cofactor>
</comment>
<comment type="similarity">
    <text evidence="5">Belongs to the class-II pyridoxal-phosphate-dependent aminotransferase family. MalY/PatB cystathionine beta-lyase subfamily.</text>
</comment>